<sequence>MLSSVLFSNLCKKASDVNYVPWHINVIGGIEGLSHYLHHAYCTDDSAVYLGWVCPQCKGNDFSLSKAVYRNREYCPVCTTKLTSFWSLQRTQYYFMHAQQPFGYFATKHLEVQGLIWGYKKPLHNLSNEVFYIDMVVINKSLHKTKTGISIVLNLIKTLSNYAAQQGFDYLAGRTQVDNSPLISVFKLIDAQIFGPDPTEPKTRTLWIKPLYP</sequence>
<comment type="caution">
    <text evidence="1">The sequence shown here is derived from an EMBL/GenBank/DDBJ whole genome shotgun (WGS) entry which is preliminary data.</text>
</comment>
<organism evidence="1 2">
    <name type="scientific">Pseudoalteromonas aurantia 208</name>
    <dbReference type="NCBI Taxonomy" id="1314867"/>
    <lineage>
        <taxon>Bacteria</taxon>
        <taxon>Pseudomonadati</taxon>
        <taxon>Pseudomonadota</taxon>
        <taxon>Gammaproteobacteria</taxon>
        <taxon>Alteromonadales</taxon>
        <taxon>Pseudoalteromonadaceae</taxon>
        <taxon>Pseudoalteromonas</taxon>
    </lineage>
</organism>
<evidence type="ECO:0000313" key="1">
    <source>
        <dbReference type="EMBL" id="MBE0366986.1"/>
    </source>
</evidence>
<proteinExistence type="predicted"/>
<dbReference type="Proteomes" id="UP000615755">
    <property type="component" value="Unassembled WGS sequence"/>
</dbReference>
<reference evidence="1 2" key="1">
    <citation type="submission" date="2015-03" db="EMBL/GenBank/DDBJ databases">
        <title>Genome sequence of Pseudoalteromonas aurantia.</title>
        <authorList>
            <person name="Xie B.-B."/>
            <person name="Rong J.-C."/>
            <person name="Qin Q.-L."/>
            <person name="Zhang Y.-Z."/>
        </authorList>
    </citation>
    <scope>NUCLEOTIDE SEQUENCE [LARGE SCALE GENOMIC DNA]</scope>
    <source>
        <strain evidence="1 2">208</strain>
    </source>
</reference>
<accession>A0ABR9E7K9</accession>
<dbReference type="EMBL" id="AQGV01000011">
    <property type="protein sequence ID" value="MBE0366986.1"/>
    <property type="molecule type" value="Genomic_DNA"/>
</dbReference>
<evidence type="ECO:0008006" key="3">
    <source>
        <dbReference type="Google" id="ProtNLM"/>
    </source>
</evidence>
<keyword evidence="2" id="KW-1185">Reference proteome</keyword>
<gene>
    <name evidence="1" type="ORF">PAUR_a0270</name>
</gene>
<evidence type="ECO:0000313" key="2">
    <source>
        <dbReference type="Proteomes" id="UP000615755"/>
    </source>
</evidence>
<dbReference type="RefSeq" id="WP_192506460.1">
    <property type="nucleotide sequence ID" value="NZ_AQGV01000011.1"/>
</dbReference>
<name>A0ABR9E7K9_9GAMM</name>
<protein>
    <recommendedName>
        <fullName evidence="3">N-acetyltransferase domain-containing protein</fullName>
    </recommendedName>
</protein>